<dbReference type="Gene3D" id="3.30.2040.10">
    <property type="entry name" value="PSTPO5379-like domain"/>
    <property type="match status" value="1"/>
</dbReference>
<organism evidence="5 6">
    <name type="scientific">Oikopleura dioica</name>
    <name type="common">Tunicate</name>
    <dbReference type="NCBI Taxonomy" id="34765"/>
    <lineage>
        <taxon>Eukaryota</taxon>
        <taxon>Metazoa</taxon>
        <taxon>Chordata</taxon>
        <taxon>Tunicata</taxon>
        <taxon>Appendicularia</taxon>
        <taxon>Copelata</taxon>
        <taxon>Oikopleuridae</taxon>
        <taxon>Oikopleura</taxon>
    </lineage>
</organism>
<name>E4XTM2_OIKDI</name>
<evidence type="ECO:0000256" key="1">
    <source>
        <dbReference type="ARBA" id="ARBA00007896"/>
    </source>
</evidence>
<dbReference type="InterPro" id="IPR009906">
    <property type="entry name" value="D-Glu_cyclase"/>
</dbReference>
<dbReference type="FunCoup" id="E4XTM2">
    <property type="interactions" value="23"/>
</dbReference>
<dbReference type="FunFam" id="3.30.2040.10:FF:000001">
    <property type="entry name" value="D-glutamate cyclase, mitochondrial"/>
    <property type="match status" value="1"/>
</dbReference>
<evidence type="ECO:0000256" key="2">
    <source>
        <dbReference type="ARBA" id="ARBA00023239"/>
    </source>
</evidence>
<keyword evidence="6" id="KW-1185">Reference proteome</keyword>
<proteinExistence type="inferred from homology"/>
<dbReference type="InterPro" id="IPR038021">
    <property type="entry name" value="Putative_hydro-lyase"/>
</dbReference>
<feature type="coiled-coil region" evidence="3">
    <location>
        <begin position="15"/>
        <end position="65"/>
    </location>
</feature>
<dbReference type="OrthoDB" id="10262538at2759"/>
<dbReference type="InterPro" id="IPR025504">
    <property type="entry name" value="GLUCM_C"/>
</dbReference>
<dbReference type="InParanoid" id="E4XTM2"/>
<keyword evidence="3" id="KW-0175">Coiled coil</keyword>
<sequence length="702" mass="77831">MVFIEEIEDENAPTVEELKAQIAQTMRERENADKELYITDQSFQNEKQKARLADDEEQYVDMEDMTIKVRKVNKDEKFKRTDEDDELHDVKPKIEGSPELSFETPSDLRQAVRCGQFKFKPTSGLCPGYQQANLAFIPDEHFDDFVEFCENNPGPLPLLHKSKEKGDFNAEPLTSDFCDARTDVPGYEVYTDGSRGSMQKYLLPPARYENLRPFYLGCSFGFEYALQRNGVPVRNVEQKRNVSMYRSNVEMTACGPFGGPMVVSMRYIPKEKLAVAASCTSPIPESHGAPIWIGSPKAIGIVNIEEPDYGDSVFAKDGDVPCFWACGVSAGSALNFAKLPLAATHAPGSMLVIDEVLNLKGLSARENVDLRVVEYNPMEGHYSLLTAESADKIEMIEAAMCRDPGLRGIQHLIQPGDLEGAALALSHAKSVLITTGFPCNPGKFPYENDGPIGVAGLCVTLLRLGKKVTFLLDEQQVGQFTILLDELAEQDLIARPLPEILVPKEESLYTSMKLLEQGEFDCFLACERAGAGDDGKYHKMSGDPMPTASIDRVEDLWYRALDLKIPTIAIGDGGNELGMGKVHDEVIGSIHNGDMIAASGSTMWLLSCGVSNWGCWALQHCLAVLEGDLVHQRYLSKGVSKYQESMKEPSSLILTSSEQYRIMQVVGQLGYVDGISKKPDTCDNLPWEEHERTHSLMTEYAL</sequence>
<protein>
    <recommendedName>
        <fullName evidence="4">D-glutamate cyclase-like C-terminal domain-containing protein</fullName>
    </recommendedName>
</protein>
<evidence type="ECO:0000256" key="3">
    <source>
        <dbReference type="SAM" id="Coils"/>
    </source>
</evidence>
<gene>
    <name evidence="5" type="ORF">GSOID_T00003828001</name>
</gene>
<dbReference type="SUPFAM" id="SSF160920">
    <property type="entry name" value="PSTPO5379-like"/>
    <property type="match status" value="1"/>
</dbReference>
<dbReference type="Proteomes" id="UP000001307">
    <property type="component" value="Unassembled WGS sequence"/>
</dbReference>
<dbReference type="Gene3D" id="3.40.1640.10">
    <property type="entry name" value="PSTPO5379-like"/>
    <property type="match status" value="1"/>
</dbReference>
<comment type="similarity">
    <text evidence="1">Belongs to the D-glutamate cyclase family.</text>
</comment>
<evidence type="ECO:0000259" key="4">
    <source>
        <dbReference type="Pfam" id="PF14336"/>
    </source>
</evidence>
<dbReference type="GO" id="GO:0047820">
    <property type="term" value="F:D-glutamate cyclase activity"/>
    <property type="evidence" value="ECO:0007669"/>
    <property type="project" value="TreeGrafter"/>
</dbReference>
<dbReference type="AlphaFoldDB" id="E4XTM2"/>
<dbReference type="Pfam" id="PF07286">
    <property type="entry name" value="D-Glu_cyclase"/>
    <property type="match status" value="1"/>
</dbReference>
<evidence type="ECO:0000313" key="5">
    <source>
        <dbReference type="EMBL" id="CBY13084.1"/>
    </source>
</evidence>
<accession>E4XTM2</accession>
<dbReference type="Gene3D" id="3.90.1640.20">
    <property type="entry name" value="TON_0340"/>
    <property type="match status" value="1"/>
</dbReference>
<reference evidence="5 6" key="1">
    <citation type="journal article" date="2010" name="Science">
        <title>Plasticity of animal genome architecture unmasked by rapid evolution of a pelagic tunicate.</title>
        <authorList>
            <person name="Denoeud F."/>
            <person name="Henriet S."/>
            <person name="Mungpakdee S."/>
            <person name="Aury J.M."/>
            <person name="Da Silva C."/>
            <person name="Brinkmann H."/>
            <person name="Mikhaleva J."/>
            <person name="Olsen L.C."/>
            <person name="Jubin C."/>
            <person name="Canestro C."/>
            <person name="Bouquet J.M."/>
            <person name="Danks G."/>
            <person name="Poulain J."/>
            <person name="Campsteijn C."/>
            <person name="Adamski M."/>
            <person name="Cross I."/>
            <person name="Yadetie F."/>
            <person name="Muffato M."/>
            <person name="Louis A."/>
            <person name="Butcher S."/>
            <person name="Tsagkogeorga G."/>
            <person name="Konrad A."/>
            <person name="Singh S."/>
            <person name="Jensen M.F."/>
            <person name="Cong E.H."/>
            <person name="Eikeseth-Otteraa H."/>
            <person name="Noel B."/>
            <person name="Anthouard V."/>
            <person name="Porcel B.M."/>
            <person name="Kachouri-Lafond R."/>
            <person name="Nishino A."/>
            <person name="Ugolini M."/>
            <person name="Chourrout P."/>
            <person name="Nishida H."/>
            <person name="Aasland R."/>
            <person name="Huzurbazar S."/>
            <person name="Westhof E."/>
            <person name="Delsuc F."/>
            <person name="Lehrach H."/>
            <person name="Reinhardt R."/>
            <person name="Weissenbach J."/>
            <person name="Roy S.W."/>
            <person name="Artiguenave F."/>
            <person name="Postlethwait J.H."/>
            <person name="Manak J.R."/>
            <person name="Thompson E.M."/>
            <person name="Jaillon O."/>
            <person name="Du Pasquier L."/>
            <person name="Boudinot P."/>
            <person name="Liberles D.A."/>
            <person name="Volff J.N."/>
            <person name="Philippe H."/>
            <person name="Lenhard B."/>
            <person name="Roest Crollius H."/>
            <person name="Wincker P."/>
            <person name="Chourrout D."/>
        </authorList>
    </citation>
    <scope>NUCLEOTIDE SEQUENCE [LARGE SCALE GENOMIC DNA]</scope>
</reference>
<feature type="domain" description="D-glutamate cyclase-like C-terminal" evidence="4">
    <location>
        <begin position="396"/>
        <end position="692"/>
    </location>
</feature>
<dbReference type="PANTHER" id="PTHR32022:SF10">
    <property type="entry name" value="D-GLUTAMATE CYCLASE, MITOCHONDRIAL"/>
    <property type="match status" value="1"/>
</dbReference>
<dbReference type="EMBL" id="FN653158">
    <property type="protein sequence ID" value="CBY13084.1"/>
    <property type="molecule type" value="Genomic_DNA"/>
</dbReference>
<dbReference type="PANTHER" id="PTHR32022">
    <property type="entry name" value="D-GLUTAMATE CYCLASE, MITOCHONDRIAL"/>
    <property type="match status" value="1"/>
</dbReference>
<keyword evidence="2" id="KW-0456">Lyase</keyword>
<evidence type="ECO:0000313" key="6">
    <source>
        <dbReference type="Proteomes" id="UP000001307"/>
    </source>
</evidence>
<dbReference type="GO" id="GO:0006536">
    <property type="term" value="P:glutamate metabolic process"/>
    <property type="evidence" value="ECO:0007669"/>
    <property type="project" value="TreeGrafter"/>
</dbReference>
<dbReference type="Pfam" id="PF14336">
    <property type="entry name" value="GLUCM-like_C"/>
    <property type="match status" value="1"/>
</dbReference>